<reference evidence="2 3" key="1">
    <citation type="journal article" date="2019" name="Int. J. Syst. Evol. Microbiol.">
        <title>The Global Catalogue of Microorganisms (GCM) 10K type strain sequencing project: providing services to taxonomists for standard genome sequencing and annotation.</title>
        <authorList>
            <consortium name="The Broad Institute Genomics Platform"/>
            <consortium name="The Broad Institute Genome Sequencing Center for Infectious Disease"/>
            <person name="Wu L."/>
            <person name="Ma J."/>
        </authorList>
    </citation>
    <scope>NUCLEOTIDE SEQUENCE [LARGE SCALE GENOMIC DNA]</scope>
    <source>
        <strain evidence="2 3">JCM 14303</strain>
    </source>
</reference>
<proteinExistence type="predicted"/>
<dbReference type="SUPFAM" id="SSF56112">
    <property type="entry name" value="Protein kinase-like (PK-like)"/>
    <property type="match status" value="1"/>
</dbReference>
<keyword evidence="3" id="KW-1185">Reference proteome</keyword>
<dbReference type="Pfam" id="PF01636">
    <property type="entry name" value="APH"/>
    <property type="match status" value="1"/>
</dbReference>
<evidence type="ECO:0000313" key="2">
    <source>
        <dbReference type="EMBL" id="GAA1508679.1"/>
    </source>
</evidence>
<dbReference type="InterPro" id="IPR002575">
    <property type="entry name" value="Aminoglycoside_PTrfase"/>
</dbReference>
<gene>
    <name evidence="2" type="ORF">GCM10009741_01750</name>
</gene>
<feature type="domain" description="Aminoglycoside phosphotransferase" evidence="1">
    <location>
        <begin position="49"/>
        <end position="262"/>
    </location>
</feature>
<protein>
    <recommendedName>
        <fullName evidence="1">Aminoglycoside phosphotransferase domain-containing protein</fullName>
    </recommendedName>
</protein>
<organism evidence="2 3">
    <name type="scientific">Kribbella lupini</name>
    <dbReference type="NCBI Taxonomy" id="291602"/>
    <lineage>
        <taxon>Bacteria</taxon>
        <taxon>Bacillati</taxon>
        <taxon>Actinomycetota</taxon>
        <taxon>Actinomycetes</taxon>
        <taxon>Propionibacteriales</taxon>
        <taxon>Kribbellaceae</taxon>
        <taxon>Kribbella</taxon>
    </lineage>
</organism>
<accession>A0ABN2A0D3</accession>
<evidence type="ECO:0000313" key="3">
    <source>
        <dbReference type="Proteomes" id="UP001500363"/>
    </source>
</evidence>
<dbReference type="InterPro" id="IPR011009">
    <property type="entry name" value="Kinase-like_dom_sf"/>
</dbReference>
<name>A0ABN2A0D3_9ACTN</name>
<comment type="caution">
    <text evidence="2">The sequence shown here is derived from an EMBL/GenBank/DDBJ whole genome shotgun (WGS) entry which is preliminary data.</text>
</comment>
<dbReference type="Gene3D" id="3.90.1200.10">
    <property type="match status" value="1"/>
</dbReference>
<evidence type="ECO:0000259" key="1">
    <source>
        <dbReference type="Pfam" id="PF01636"/>
    </source>
</evidence>
<dbReference type="Proteomes" id="UP001500363">
    <property type="component" value="Unassembled WGS sequence"/>
</dbReference>
<dbReference type="EMBL" id="BAAANC010000001">
    <property type="protein sequence ID" value="GAA1508679.1"/>
    <property type="molecule type" value="Genomic_DNA"/>
</dbReference>
<sequence>MGADYPGAAAGAQLDNGPMPSSPYDVAALLGLAVEKLEEIQRTDPGDPGNGVWFLWTDAGECVVLRRYHVLRTELDLLFEAKVLAHLTNRGWEVPSTVAGPVQYDGRLWAATRFVPGQARRDETPEQRAERGAVLARLHAELRDLEIDLPQREGFFQGCDLVAMGNFQDWAPGVAALRPRRPDLADRADRAMAGGLKLVAERNLLDLPRTIVHGDFAEWNVHFEPLGVIDFDLAHLDSRSWEFVMARVHRSPELLTAYQQQATELGIPLSAGEIAAIEPLERIFRINMVMAELWTGRHTGVFNLEEIEKQLDRTGW</sequence>